<feature type="domain" description="RING-type" evidence="5">
    <location>
        <begin position="56"/>
        <end position="102"/>
    </location>
</feature>
<dbReference type="GO" id="GO:0061630">
    <property type="term" value="F:ubiquitin protein ligase activity"/>
    <property type="evidence" value="ECO:0007669"/>
    <property type="project" value="TreeGrafter"/>
</dbReference>
<dbReference type="PANTHER" id="PTHR22791">
    <property type="entry name" value="RING-TYPE DOMAIN-CONTAINING PROTEIN"/>
    <property type="match status" value="1"/>
</dbReference>
<dbReference type="GO" id="GO:0016567">
    <property type="term" value="P:protein ubiquitination"/>
    <property type="evidence" value="ECO:0007669"/>
    <property type="project" value="TreeGrafter"/>
</dbReference>
<evidence type="ECO:0000313" key="6">
    <source>
        <dbReference type="EMBL" id="KAJ1371942.1"/>
    </source>
</evidence>
<dbReference type="InterPro" id="IPR001841">
    <property type="entry name" value="Znf_RING"/>
</dbReference>
<evidence type="ECO:0000256" key="2">
    <source>
        <dbReference type="ARBA" id="ARBA00022833"/>
    </source>
</evidence>
<dbReference type="InterPro" id="IPR051435">
    <property type="entry name" value="RING_finger_E3_ubiq-ligases"/>
</dbReference>
<accession>A0AAD5R963</accession>
<dbReference type="Pfam" id="PF13639">
    <property type="entry name" value="zf-RING_2"/>
    <property type="match status" value="1"/>
</dbReference>
<dbReference type="Gene3D" id="3.30.40.10">
    <property type="entry name" value="Zinc/RING finger domain, C3HC4 (zinc finger)"/>
    <property type="match status" value="1"/>
</dbReference>
<dbReference type="GO" id="GO:0008270">
    <property type="term" value="F:zinc ion binding"/>
    <property type="evidence" value="ECO:0007669"/>
    <property type="project" value="UniProtKB-KW"/>
</dbReference>
<feature type="compositionally biased region" description="Polar residues" evidence="4">
    <location>
        <begin position="140"/>
        <end position="153"/>
    </location>
</feature>
<protein>
    <recommendedName>
        <fullName evidence="5">RING-type domain-containing protein</fullName>
    </recommendedName>
</protein>
<organism evidence="6 7">
    <name type="scientific">Parelaphostrongylus tenuis</name>
    <name type="common">Meningeal worm</name>
    <dbReference type="NCBI Taxonomy" id="148309"/>
    <lineage>
        <taxon>Eukaryota</taxon>
        <taxon>Metazoa</taxon>
        <taxon>Ecdysozoa</taxon>
        <taxon>Nematoda</taxon>
        <taxon>Chromadorea</taxon>
        <taxon>Rhabditida</taxon>
        <taxon>Rhabditina</taxon>
        <taxon>Rhabditomorpha</taxon>
        <taxon>Strongyloidea</taxon>
        <taxon>Metastrongylidae</taxon>
        <taxon>Parelaphostrongylus</taxon>
    </lineage>
</organism>
<name>A0AAD5R963_PARTN</name>
<evidence type="ECO:0000256" key="4">
    <source>
        <dbReference type="SAM" id="MobiDB-lite"/>
    </source>
</evidence>
<dbReference type="Proteomes" id="UP001196413">
    <property type="component" value="Unassembled WGS sequence"/>
</dbReference>
<evidence type="ECO:0000259" key="5">
    <source>
        <dbReference type="PROSITE" id="PS50089"/>
    </source>
</evidence>
<dbReference type="PANTHER" id="PTHR22791:SF6">
    <property type="entry name" value="RING-TYPE DOMAIN-CONTAINING PROTEIN"/>
    <property type="match status" value="1"/>
</dbReference>
<evidence type="ECO:0000256" key="3">
    <source>
        <dbReference type="PROSITE-ProRule" id="PRU00175"/>
    </source>
</evidence>
<keyword evidence="7" id="KW-1185">Reference proteome</keyword>
<feature type="compositionally biased region" description="Polar residues" evidence="4">
    <location>
        <begin position="390"/>
        <end position="412"/>
    </location>
</feature>
<dbReference type="SMART" id="SM00184">
    <property type="entry name" value="RING"/>
    <property type="match status" value="1"/>
</dbReference>
<keyword evidence="1 3" id="KW-0863">Zinc-finger</keyword>
<gene>
    <name evidence="6" type="ORF">KIN20_033989</name>
</gene>
<feature type="region of interest" description="Disordered" evidence="4">
    <location>
        <begin position="132"/>
        <end position="153"/>
    </location>
</feature>
<feature type="region of interest" description="Disordered" evidence="4">
    <location>
        <begin position="368"/>
        <end position="417"/>
    </location>
</feature>
<dbReference type="SUPFAM" id="SSF57850">
    <property type="entry name" value="RING/U-box"/>
    <property type="match status" value="1"/>
</dbReference>
<feature type="compositionally biased region" description="Polar residues" evidence="4">
    <location>
        <begin position="455"/>
        <end position="494"/>
    </location>
</feature>
<feature type="compositionally biased region" description="Polar residues" evidence="4">
    <location>
        <begin position="518"/>
        <end position="528"/>
    </location>
</feature>
<evidence type="ECO:0000313" key="7">
    <source>
        <dbReference type="Proteomes" id="UP001196413"/>
    </source>
</evidence>
<feature type="compositionally biased region" description="Polar residues" evidence="4">
    <location>
        <begin position="368"/>
        <end position="382"/>
    </location>
</feature>
<sequence>MNRESSDHPTGDDVEKVDVKTDILIDLSEDPTDATENVSCASETASLSPLVDLHACGICFQLYNNSDRLPKVLSCGHTNCLACLNSWVKHGSSYFPVCATCRKITHKPVYLLPNNFQLLEVLRRMRLISVNSPPTLPEEPQNSSPATETNSSEARAVCEQIDGHMNDIASLLESQMERLRINQQHPSATADHGFSLHVVEKSVAEFLQHWESTKSCLLSSLERKPFLGESAILTDMLDIMYPHGMFDEFDLTYDGLIGGGSQLRSYSPEFPGRDGSDTLPEHSYSDFSLFESDGRETAVSVSLSSSLDENFSGFDENVDTPIFPDISTIDSQSYCTLCQCQIPRSYSNYRTHVLGRRHQLNGAIERTTASIASGRGRSNNTHPSRRQTRRTQMGASASRRNTGGGSTPNLISTPVIVRDGLANPSEIPDWLRRARQENSVIEDDGTSLRDRAQTFVGNANDRSFGRRTQSETTTEWRYGRNSDNPSHRIYSNTQRRNRGGVQSDRGNNEAATYRRGNQRPQPSNHGGNSQSGGVGRVSDGSYNSLQAHHRFSANDPRRLNPSDDRRGVFLTPTWDRFIRNRLL</sequence>
<dbReference type="EMBL" id="JAHQIW010007067">
    <property type="protein sequence ID" value="KAJ1371942.1"/>
    <property type="molecule type" value="Genomic_DNA"/>
</dbReference>
<reference evidence="6" key="1">
    <citation type="submission" date="2021-06" db="EMBL/GenBank/DDBJ databases">
        <title>Parelaphostrongylus tenuis whole genome reference sequence.</title>
        <authorList>
            <person name="Garwood T.J."/>
            <person name="Larsen P.A."/>
            <person name="Fountain-Jones N.M."/>
            <person name="Garbe J.R."/>
            <person name="Macchietto M.G."/>
            <person name="Kania S.A."/>
            <person name="Gerhold R.W."/>
            <person name="Richards J.E."/>
            <person name="Wolf T.M."/>
        </authorList>
    </citation>
    <scope>NUCLEOTIDE SEQUENCE</scope>
    <source>
        <strain evidence="6">MNPRO001-30</strain>
        <tissue evidence="6">Meninges</tissue>
    </source>
</reference>
<proteinExistence type="predicted"/>
<keyword evidence="2" id="KW-0862">Zinc</keyword>
<dbReference type="AlphaFoldDB" id="A0AAD5R963"/>
<evidence type="ECO:0000256" key="1">
    <source>
        <dbReference type="ARBA" id="ARBA00022771"/>
    </source>
</evidence>
<feature type="region of interest" description="Disordered" evidence="4">
    <location>
        <begin position="454"/>
        <end position="541"/>
    </location>
</feature>
<comment type="caution">
    <text evidence="6">The sequence shown here is derived from an EMBL/GenBank/DDBJ whole genome shotgun (WGS) entry which is preliminary data.</text>
</comment>
<keyword evidence="1 3" id="KW-0479">Metal-binding</keyword>
<dbReference type="PROSITE" id="PS50089">
    <property type="entry name" value="ZF_RING_2"/>
    <property type="match status" value="1"/>
</dbReference>
<dbReference type="InterPro" id="IPR013083">
    <property type="entry name" value="Znf_RING/FYVE/PHD"/>
</dbReference>